<comment type="caution">
    <text evidence="2">The sequence shown here is derived from an EMBL/GenBank/DDBJ whole genome shotgun (WGS) entry which is preliminary data.</text>
</comment>
<feature type="region of interest" description="Disordered" evidence="1">
    <location>
        <begin position="150"/>
        <end position="228"/>
    </location>
</feature>
<sequence length="552" mass="62460">MILADPDPKHLLPGLTFVVSHVTRHKSKNNNREKKQKTQNSNHSTQEIRFHRVTEEVDGALTCNCPEYRGTGKACVEILAVRTLLEFGPPKAYFAEPKDDPEAPKGKKRVQFSRKAARGSGKRGQRPLADRQVQKDHDKLLERLDDGWTAFDSDEDGDFTDSDDEGQPAKKKSKSRHVKPATQSRVSPGRPPASTPLHPGRSSKSPTKFSSKPGPKGRGKNSLLPSLDPLSKMSLLQSKGDSDHSSVDEPAFSAEDLGIVNLNWKDWDAADYMLRQDQAIEMANILEALCLARNPSILVLPPTFDRETELLRDIDWLPSDTEPIDHTGAPAFPHESVLKNAWLHSQSATLKKILAFQHDPERNHWLLFEVNLATERMICYEPLSHHRAKDIHMAGLALIAKFLKPGRSDGAKPGVHDECKYFARLLKIQTDGASCGFWMATLAFLSIYEIPLNGTVLTTLQELGPKQIKEYWKCIITSWRVEEEGLGREPANDFLHCFGYHLQEEPQCIARRPEWIRRFNPEAFEQEMNQPMRDVNYFLMIQFANIGLSYLY</sequence>
<feature type="region of interest" description="Disordered" evidence="1">
    <location>
        <begin position="93"/>
        <end position="135"/>
    </location>
</feature>
<protein>
    <submittedName>
        <fullName evidence="2">SWIM-type domain-containing protein</fullName>
    </submittedName>
</protein>
<feature type="compositionally biased region" description="Basic residues" evidence="1">
    <location>
        <begin position="169"/>
        <end position="179"/>
    </location>
</feature>
<name>A0A8H7CB85_9AGAR</name>
<dbReference type="Proteomes" id="UP000623467">
    <property type="component" value="Unassembled WGS sequence"/>
</dbReference>
<reference evidence="2" key="1">
    <citation type="submission" date="2020-05" db="EMBL/GenBank/DDBJ databases">
        <title>Mycena genomes resolve the evolution of fungal bioluminescence.</title>
        <authorList>
            <person name="Tsai I.J."/>
        </authorList>
    </citation>
    <scope>NUCLEOTIDE SEQUENCE</scope>
    <source>
        <strain evidence="2">160909Yilan</strain>
    </source>
</reference>
<feature type="compositionally biased region" description="Basic residues" evidence="1">
    <location>
        <begin position="24"/>
        <end position="37"/>
    </location>
</feature>
<accession>A0A8H7CB85</accession>
<keyword evidence="3" id="KW-1185">Reference proteome</keyword>
<proteinExistence type="predicted"/>
<dbReference type="EMBL" id="JACAZH010000067">
    <property type="protein sequence ID" value="KAF7330611.1"/>
    <property type="molecule type" value="Genomic_DNA"/>
</dbReference>
<feature type="region of interest" description="Disordered" evidence="1">
    <location>
        <begin position="24"/>
        <end position="46"/>
    </location>
</feature>
<evidence type="ECO:0000256" key="1">
    <source>
        <dbReference type="SAM" id="MobiDB-lite"/>
    </source>
</evidence>
<feature type="compositionally biased region" description="Basic and acidic residues" evidence="1">
    <location>
        <begin position="96"/>
        <end position="105"/>
    </location>
</feature>
<evidence type="ECO:0000313" key="2">
    <source>
        <dbReference type="EMBL" id="KAF7330611.1"/>
    </source>
</evidence>
<evidence type="ECO:0000313" key="3">
    <source>
        <dbReference type="Proteomes" id="UP000623467"/>
    </source>
</evidence>
<feature type="compositionally biased region" description="Basic residues" evidence="1">
    <location>
        <begin position="106"/>
        <end position="125"/>
    </location>
</feature>
<organism evidence="2 3">
    <name type="scientific">Mycena sanguinolenta</name>
    <dbReference type="NCBI Taxonomy" id="230812"/>
    <lineage>
        <taxon>Eukaryota</taxon>
        <taxon>Fungi</taxon>
        <taxon>Dikarya</taxon>
        <taxon>Basidiomycota</taxon>
        <taxon>Agaricomycotina</taxon>
        <taxon>Agaricomycetes</taxon>
        <taxon>Agaricomycetidae</taxon>
        <taxon>Agaricales</taxon>
        <taxon>Marasmiineae</taxon>
        <taxon>Mycenaceae</taxon>
        <taxon>Mycena</taxon>
    </lineage>
</organism>
<gene>
    <name evidence="2" type="ORF">MSAN_02454900</name>
</gene>
<dbReference type="OrthoDB" id="3052060at2759"/>
<feature type="compositionally biased region" description="Acidic residues" evidence="1">
    <location>
        <begin position="152"/>
        <end position="166"/>
    </location>
</feature>
<feature type="compositionally biased region" description="Low complexity" evidence="1">
    <location>
        <begin position="200"/>
        <end position="214"/>
    </location>
</feature>
<dbReference type="AlphaFoldDB" id="A0A8H7CB85"/>